<feature type="transmembrane region" description="Helical" evidence="1">
    <location>
        <begin position="61"/>
        <end position="84"/>
    </location>
</feature>
<evidence type="ECO:0000256" key="1">
    <source>
        <dbReference type="SAM" id="Phobius"/>
    </source>
</evidence>
<feature type="transmembrane region" description="Helical" evidence="1">
    <location>
        <begin position="348"/>
        <end position="370"/>
    </location>
</feature>
<evidence type="ECO:0000313" key="2">
    <source>
        <dbReference type="EMBL" id="NMN00095.1"/>
    </source>
</evidence>
<feature type="transmembrane region" description="Helical" evidence="1">
    <location>
        <begin position="475"/>
        <end position="504"/>
    </location>
</feature>
<feature type="transmembrane region" description="Helical" evidence="1">
    <location>
        <begin position="28"/>
        <end position="49"/>
    </location>
</feature>
<feature type="transmembrane region" description="Helical" evidence="1">
    <location>
        <begin position="178"/>
        <end position="197"/>
    </location>
</feature>
<feature type="transmembrane region" description="Helical" evidence="1">
    <location>
        <begin position="105"/>
        <end position="130"/>
    </location>
</feature>
<feature type="transmembrane region" description="Helical" evidence="1">
    <location>
        <begin position="425"/>
        <end position="454"/>
    </location>
</feature>
<keyword evidence="1" id="KW-0472">Membrane</keyword>
<sequence length="555" mass="57614">MMRSVATIVRLRWALTFAAMRKSVGQTIGYVVGLLLGLGGVALVAVLAFDLGGHAAEIGPFRAGTVLVDAFGAIMVVMVQVLYLGQRSTLSPGRFALYGIPDRTLSLGLLAAGLSGLPSIMGAVALLLWSAAFRPFGALAVIVQLVAALLAVLTIMSLSKLAIAAATSLVRSKRSRSVLYIVAVLFFVFVMQIPSIMTANSGSDADVYEAAVGVHLGTDMRFDTYSGMADVLAWTPFGAAFQLPFDAMAGAWGPFAARLAVIAATVALCFAGSTACLRHDRLTVGAAERTVTARGLGAFGRVPDSASGAIAARLLTYLRRDPRQALFFAMPLLMTVLMALQSRGIGEVVWMGPVMGGWFMFLAEGNGLAYDGRGYAMEVICGVPGTADRRGRAGLLAVIGTVYLLILAVCVAAFTGLWYGGSDPVYAIMITGVSLGLAYASLGVAEIVSVILMYPVPSVDRPFSSPQGRAVAQGFFPFVQMLGTPLTLVPTAVAGVVMAFAGAFGSDAGWLALGACALVNGAAALALGTWLGGKLLDARSLSVLRTLDGFASLQQ</sequence>
<gene>
    <name evidence="2" type="ORF">G1C96_0672</name>
</gene>
<dbReference type="RefSeq" id="WP_205832025.1">
    <property type="nucleotide sequence ID" value="NZ_JAAIIH010000002.1"/>
</dbReference>
<dbReference type="EMBL" id="JAAIIH010000002">
    <property type="protein sequence ID" value="NMN00095.1"/>
    <property type="molecule type" value="Genomic_DNA"/>
</dbReference>
<name>A0A7Y0F144_9BIFI</name>
<comment type="caution">
    <text evidence="2">The sequence shown here is derived from an EMBL/GenBank/DDBJ whole genome shotgun (WGS) entry which is preliminary data.</text>
</comment>
<feature type="transmembrane region" description="Helical" evidence="1">
    <location>
        <begin position="325"/>
        <end position="342"/>
    </location>
</feature>
<dbReference type="AlphaFoldDB" id="A0A7Y0F144"/>
<feature type="transmembrane region" description="Helical" evidence="1">
    <location>
        <begin position="510"/>
        <end position="531"/>
    </location>
</feature>
<feature type="transmembrane region" description="Helical" evidence="1">
    <location>
        <begin position="395"/>
        <end position="419"/>
    </location>
</feature>
<evidence type="ECO:0000313" key="3">
    <source>
        <dbReference type="Proteomes" id="UP000588277"/>
    </source>
</evidence>
<feature type="transmembrane region" description="Helical" evidence="1">
    <location>
        <begin position="136"/>
        <end position="158"/>
    </location>
</feature>
<dbReference type="Proteomes" id="UP000588277">
    <property type="component" value="Unassembled WGS sequence"/>
</dbReference>
<accession>A0A7Y0F144</accession>
<feature type="transmembrane region" description="Helical" evidence="1">
    <location>
        <begin position="255"/>
        <end position="277"/>
    </location>
</feature>
<reference evidence="2 3" key="1">
    <citation type="submission" date="2020-02" db="EMBL/GenBank/DDBJ databases">
        <title>Characterization of phylogenetic diversity of novel bifidobacterial species isolated in Czech ZOOs.</title>
        <authorList>
            <person name="Lugli G.A."/>
            <person name="Vera N.B."/>
            <person name="Ventura M."/>
        </authorList>
    </citation>
    <scope>NUCLEOTIDE SEQUENCE [LARGE SCALE GENOMIC DNA]</scope>
    <source>
        <strain evidence="2 3">DSM 109958</strain>
    </source>
</reference>
<keyword evidence="1" id="KW-0812">Transmembrane</keyword>
<organism evidence="2 3">
    <name type="scientific">Bifidobacterium moraviense</name>
    <dbReference type="NCBI Taxonomy" id="2675323"/>
    <lineage>
        <taxon>Bacteria</taxon>
        <taxon>Bacillati</taxon>
        <taxon>Actinomycetota</taxon>
        <taxon>Actinomycetes</taxon>
        <taxon>Bifidobacteriales</taxon>
        <taxon>Bifidobacteriaceae</taxon>
        <taxon>Bifidobacterium</taxon>
    </lineage>
</organism>
<keyword evidence="3" id="KW-1185">Reference proteome</keyword>
<protein>
    <submittedName>
        <fullName evidence="2">ABC transporter permease</fullName>
    </submittedName>
</protein>
<keyword evidence="1" id="KW-1133">Transmembrane helix</keyword>
<proteinExistence type="predicted"/>